<dbReference type="Proteomes" id="UP001481872">
    <property type="component" value="Unassembled WGS sequence"/>
</dbReference>
<dbReference type="RefSeq" id="WP_349054617.1">
    <property type="nucleotide sequence ID" value="NZ_JBBNPS010000037.1"/>
</dbReference>
<accession>A0ABV1J814</accession>
<reference evidence="2 3" key="1">
    <citation type="submission" date="2024-04" db="EMBL/GenBank/DDBJ databases">
        <title>Human intestinal bacterial collection.</title>
        <authorList>
            <person name="Pauvert C."/>
            <person name="Hitch T.C.A."/>
            <person name="Clavel T."/>
        </authorList>
    </citation>
    <scope>NUCLEOTIDE SEQUENCE [LARGE SCALE GENOMIC DNA]</scope>
    <source>
        <strain evidence="2 3">CLA-SR-H026</strain>
    </source>
</reference>
<keyword evidence="3" id="KW-1185">Reference proteome</keyword>
<name>A0ABV1J814_9FIRM</name>
<gene>
    <name evidence="2" type="ORF">AAA081_08580</name>
</gene>
<evidence type="ECO:0000256" key="1">
    <source>
        <dbReference type="SAM" id="Coils"/>
    </source>
</evidence>
<protein>
    <submittedName>
        <fullName evidence="2">Uncharacterized protein</fullName>
    </submittedName>
</protein>
<dbReference type="EMBL" id="JBBNPS010000037">
    <property type="protein sequence ID" value="MEQ3354346.1"/>
    <property type="molecule type" value="Genomic_DNA"/>
</dbReference>
<organism evidence="2 3">
    <name type="scientific">Aedoeadaptatus acetigenes</name>
    <dbReference type="NCBI Taxonomy" id="2981723"/>
    <lineage>
        <taxon>Bacteria</taxon>
        <taxon>Bacillati</taxon>
        <taxon>Bacillota</taxon>
        <taxon>Tissierellia</taxon>
        <taxon>Tissierellales</taxon>
        <taxon>Peptoniphilaceae</taxon>
        <taxon>Aedoeadaptatus</taxon>
    </lineage>
</organism>
<evidence type="ECO:0000313" key="2">
    <source>
        <dbReference type="EMBL" id="MEQ3354346.1"/>
    </source>
</evidence>
<keyword evidence="1" id="KW-0175">Coiled coil</keyword>
<evidence type="ECO:0000313" key="3">
    <source>
        <dbReference type="Proteomes" id="UP001481872"/>
    </source>
</evidence>
<sequence length="225" mass="26665">MFSFTSLLKILEKWAPIGISMISLGLTWKLDKKTSKRAEENDKRNAEIQRWKQEFEILKDNKRREEMLNAAALKEIETRANVVPYFNLDLDDENIYCYEESLFLKVSVVNIGKESATKVWFDQINSDKEINLFFKSKVQPSEIYRIDDYLNRNYAMAGEEITFKIAAKLSDISRPYDFIRFRIRYSDLIGNVYKQEFEFGFMEDKPGTYCYNLKSRSDEPEILEE</sequence>
<comment type="caution">
    <text evidence="2">The sequence shown here is derived from an EMBL/GenBank/DDBJ whole genome shotgun (WGS) entry which is preliminary data.</text>
</comment>
<proteinExistence type="predicted"/>
<feature type="coiled-coil region" evidence="1">
    <location>
        <begin position="41"/>
        <end position="68"/>
    </location>
</feature>